<dbReference type="Gene3D" id="3.10.450.490">
    <property type="match status" value="1"/>
</dbReference>
<feature type="domain" description="Peptidase M4" evidence="12">
    <location>
        <begin position="199"/>
        <end position="335"/>
    </location>
</feature>
<evidence type="ECO:0000256" key="6">
    <source>
        <dbReference type="ARBA" id="ARBA00022801"/>
    </source>
</evidence>
<dbReference type="Gene3D" id="3.10.450.40">
    <property type="match status" value="1"/>
</dbReference>
<dbReference type="PANTHER" id="PTHR33794">
    <property type="entry name" value="BACILLOLYSIN"/>
    <property type="match status" value="1"/>
</dbReference>
<sequence length="486" mass="52844">MKRLPICLVLAAGPLLQPAFAANLVDIKTVMRQGIAASAGLPADFKAVRSQSFPGGKVITRYQQYYQGIPIWSQAVIGVRNPSIASNGDSNRYDGKMVTGIKEDLSSAKPTLSSAQALTLAKGLKAAGKPVINEKAQLLVQLDRRNAARLIYQVSYFVPSAHPTRPNFLIDANSGAVLSQWDGLAHLDATGPGGNKKTGKYEFGTKYGYLPVSANCDMDNGKVVATDLQSSEDTSTNTPFHFTCPRNTADRTVNGAYGAINDAYYFGNAVVKMYKEWLGLSPLNGPLYLHVHYGSRYENAFWDGSSMNFGDGASRFYPLVSVDVTGHEISHGFTEQNSGLVYDGQSGGINEAYSDIAGEATEFYVKGKNTWLIGQDITKGTKPLRYMEHPAKDGRSIEKAGDYQDGMDPHRSSGVFNRAFFLLAQSKGWSVRQAFQVFADANRLYWNQNSDYNQASCGVIRAARERGYDSNAAVSAFADVGVTCKQ</sequence>
<dbReference type="EMBL" id="SNZP01000016">
    <property type="protein sequence ID" value="TDR72456.1"/>
    <property type="molecule type" value="Genomic_DNA"/>
</dbReference>
<dbReference type="EC" id="3.4.24.-" evidence="11"/>
<comment type="caution">
    <text evidence="16">The sequence shown here is derived from an EMBL/GenBank/DDBJ whole genome shotgun (WGS) entry which is preliminary data.</text>
</comment>
<evidence type="ECO:0000259" key="12">
    <source>
        <dbReference type="Pfam" id="PF01447"/>
    </source>
</evidence>
<evidence type="ECO:0000313" key="17">
    <source>
        <dbReference type="Proteomes" id="UP000295611"/>
    </source>
</evidence>
<keyword evidence="8 11" id="KW-0482">Metalloprotease</keyword>
<keyword evidence="4" id="KW-0479">Metal-binding</keyword>
<dbReference type="Pfam" id="PF01447">
    <property type="entry name" value="Peptidase_M4"/>
    <property type="match status" value="1"/>
</dbReference>
<dbReference type="InterPro" id="IPR027268">
    <property type="entry name" value="Peptidase_M4/M1_CTD_sf"/>
</dbReference>
<dbReference type="Pfam" id="PF02868">
    <property type="entry name" value="Peptidase_M4_C"/>
    <property type="match status" value="1"/>
</dbReference>
<feature type="active site" description="Proton donor" evidence="10">
    <location>
        <position position="410"/>
    </location>
</feature>
<dbReference type="InterPro" id="IPR025711">
    <property type="entry name" value="PepSY"/>
</dbReference>
<evidence type="ECO:0000256" key="8">
    <source>
        <dbReference type="ARBA" id="ARBA00023049"/>
    </source>
</evidence>
<evidence type="ECO:0000259" key="14">
    <source>
        <dbReference type="Pfam" id="PF03413"/>
    </source>
</evidence>
<feature type="domain" description="PepSY" evidence="14">
    <location>
        <begin position="112"/>
        <end position="181"/>
    </location>
</feature>
<keyword evidence="3 11" id="KW-0645">Protease</keyword>
<dbReference type="InterPro" id="IPR013856">
    <property type="entry name" value="Peptidase_M4_domain"/>
</dbReference>
<dbReference type="GO" id="GO:0005576">
    <property type="term" value="C:extracellular region"/>
    <property type="evidence" value="ECO:0007669"/>
    <property type="project" value="UniProtKB-SubCell"/>
</dbReference>
<dbReference type="Proteomes" id="UP000295611">
    <property type="component" value="Unassembled WGS sequence"/>
</dbReference>
<evidence type="ECO:0000256" key="1">
    <source>
        <dbReference type="ARBA" id="ARBA00001947"/>
    </source>
</evidence>
<keyword evidence="17" id="KW-1185">Reference proteome</keyword>
<reference evidence="16 17" key="1">
    <citation type="submission" date="2019-03" db="EMBL/GenBank/DDBJ databases">
        <title>Genomic Encyclopedia of Type Strains, Phase III (KMG-III): the genomes of soil and plant-associated and newly described type strains.</title>
        <authorList>
            <person name="Whitman W."/>
        </authorList>
    </citation>
    <scope>NUCLEOTIDE SEQUENCE [LARGE SCALE GENOMIC DNA]</scope>
    <source>
        <strain evidence="16 17">CECT 8976</strain>
    </source>
</reference>
<feature type="domain" description="Peptidase M4 C-terminal" evidence="13">
    <location>
        <begin position="338"/>
        <end position="482"/>
    </location>
</feature>
<dbReference type="InterPro" id="IPR001570">
    <property type="entry name" value="Peptidase_M4_C_domain"/>
</dbReference>
<accession>A0A4R7AXM1</accession>
<keyword evidence="5 11" id="KW-0732">Signal</keyword>
<dbReference type="InterPro" id="IPR050728">
    <property type="entry name" value="Zinc_Metalloprotease_M4"/>
</dbReference>
<dbReference type="Pfam" id="PF03413">
    <property type="entry name" value="PepSY"/>
    <property type="match status" value="1"/>
</dbReference>
<comment type="function">
    <text evidence="11">Extracellular zinc metalloprotease.</text>
</comment>
<dbReference type="Pfam" id="PF07504">
    <property type="entry name" value="FTP"/>
    <property type="match status" value="1"/>
</dbReference>
<evidence type="ECO:0000256" key="11">
    <source>
        <dbReference type="RuleBase" id="RU366073"/>
    </source>
</evidence>
<keyword evidence="7 11" id="KW-0862">Zinc</keyword>
<evidence type="ECO:0000313" key="16">
    <source>
        <dbReference type="EMBL" id="TDR72456.1"/>
    </source>
</evidence>
<dbReference type="Gene3D" id="3.10.170.10">
    <property type="match status" value="1"/>
</dbReference>
<evidence type="ECO:0000256" key="3">
    <source>
        <dbReference type="ARBA" id="ARBA00022670"/>
    </source>
</evidence>
<organism evidence="16 17">
    <name type="scientific">Paludibacterium purpuratum</name>
    <dbReference type="NCBI Taxonomy" id="1144873"/>
    <lineage>
        <taxon>Bacteria</taxon>
        <taxon>Pseudomonadati</taxon>
        <taxon>Pseudomonadota</taxon>
        <taxon>Betaproteobacteria</taxon>
        <taxon>Neisseriales</taxon>
        <taxon>Chromobacteriaceae</taxon>
        <taxon>Paludibacterium</taxon>
    </lineage>
</organism>
<name>A0A4R7AXM1_9NEIS</name>
<comment type="cofactor">
    <cofactor evidence="1 11">
        <name>Zn(2+)</name>
        <dbReference type="ChEBI" id="CHEBI:29105"/>
    </cofactor>
</comment>
<evidence type="ECO:0000256" key="9">
    <source>
        <dbReference type="ARBA" id="ARBA00023145"/>
    </source>
</evidence>
<dbReference type="GO" id="GO:0046872">
    <property type="term" value="F:metal ion binding"/>
    <property type="evidence" value="ECO:0007669"/>
    <property type="project" value="UniProtKB-UniRule"/>
</dbReference>
<evidence type="ECO:0000256" key="2">
    <source>
        <dbReference type="ARBA" id="ARBA00009388"/>
    </source>
</evidence>
<dbReference type="Gene3D" id="1.10.390.10">
    <property type="entry name" value="Neutral Protease Domain 2"/>
    <property type="match status" value="1"/>
</dbReference>
<keyword evidence="9" id="KW-0865">Zymogen</keyword>
<dbReference type="GO" id="GO:0004222">
    <property type="term" value="F:metalloendopeptidase activity"/>
    <property type="evidence" value="ECO:0007669"/>
    <property type="project" value="UniProtKB-UniRule"/>
</dbReference>
<evidence type="ECO:0000259" key="13">
    <source>
        <dbReference type="Pfam" id="PF02868"/>
    </source>
</evidence>
<proteinExistence type="inferred from homology"/>
<feature type="signal peptide" evidence="11">
    <location>
        <begin position="1"/>
        <end position="21"/>
    </location>
</feature>
<evidence type="ECO:0000256" key="4">
    <source>
        <dbReference type="ARBA" id="ARBA00022723"/>
    </source>
</evidence>
<feature type="chain" id="PRO_5023128224" description="Neutral metalloproteinase" evidence="11">
    <location>
        <begin position="22"/>
        <end position="486"/>
    </location>
</feature>
<evidence type="ECO:0000256" key="7">
    <source>
        <dbReference type="ARBA" id="ARBA00022833"/>
    </source>
</evidence>
<keyword evidence="11" id="KW-0964">Secreted</keyword>
<feature type="active site" evidence="10">
    <location>
        <position position="328"/>
    </location>
</feature>
<dbReference type="SUPFAM" id="SSF55486">
    <property type="entry name" value="Metalloproteases ('zincins'), catalytic domain"/>
    <property type="match status" value="1"/>
</dbReference>
<dbReference type="InterPro" id="IPR023612">
    <property type="entry name" value="Peptidase_M4"/>
</dbReference>
<dbReference type="CDD" id="cd09597">
    <property type="entry name" value="M4_TLP"/>
    <property type="match status" value="1"/>
</dbReference>
<dbReference type="RefSeq" id="WP_133683438.1">
    <property type="nucleotide sequence ID" value="NZ_SNZP01000016.1"/>
</dbReference>
<protein>
    <recommendedName>
        <fullName evidence="11">Neutral metalloproteinase</fullName>
        <ecNumber evidence="11">3.4.24.-</ecNumber>
    </recommendedName>
</protein>
<evidence type="ECO:0000256" key="5">
    <source>
        <dbReference type="ARBA" id="ARBA00022729"/>
    </source>
</evidence>
<dbReference type="AlphaFoldDB" id="A0A4R7AXM1"/>
<dbReference type="InterPro" id="IPR011096">
    <property type="entry name" value="FTP_domain"/>
</dbReference>
<dbReference type="PANTHER" id="PTHR33794:SF1">
    <property type="entry name" value="BACILLOLYSIN"/>
    <property type="match status" value="1"/>
</dbReference>
<keyword evidence="6 11" id="KW-0378">Hydrolase</keyword>
<dbReference type="OrthoDB" id="5378341at2"/>
<comment type="subcellular location">
    <subcellularLocation>
        <location evidence="11">Secreted</location>
    </subcellularLocation>
</comment>
<evidence type="ECO:0000259" key="15">
    <source>
        <dbReference type="Pfam" id="PF07504"/>
    </source>
</evidence>
<feature type="domain" description="FTP" evidence="15">
    <location>
        <begin position="43"/>
        <end position="77"/>
    </location>
</feature>
<comment type="similarity">
    <text evidence="2 11">Belongs to the peptidase M4 family.</text>
</comment>
<dbReference type="PRINTS" id="PR00730">
    <property type="entry name" value="THERMOLYSIN"/>
</dbReference>
<gene>
    <name evidence="16" type="ORF">DFP86_11620</name>
</gene>
<dbReference type="GO" id="GO:0006508">
    <property type="term" value="P:proteolysis"/>
    <property type="evidence" value="ECO:0007669"/>
    <property type="project" value="UniProtKB-KW"/>
</dbReference>
<evidence type="ECO:0000256" key="10">
    <source>
        <dbReference type="PIRSR" id="PIRSR623612-1"/>
    </source>
</evidence>